<name>L0HIY6_METFS</name>
<dbReference type="InParanoid" id="L0HIY6"/>
<evidence type="ECO:0000313" key="2">
    <source>
        <dbReference type="EMBL" id="AGB03731.1"/>
    </source>
</evidence>
<dbReference type="AlphaFoldDB" id="L0HIY6"/>
<gene>
    <name evidence="2" type="ordered locus">Metfor_2746</name>
</gene>
<keyword evidence="1" id="KW-0812">Transmembrane</keyword>
<dbReference type="Proteomes" id="UP000010824">
    <property type="component" value="Chromosome"/>
</dbReference>
<evidence type="ECO:0000256" key="1">
    <source>
        <dbReference type="SAM" id="Phobius"/>
    </source>
</evidence>
<keyword evidence="3" id="KW-1185">Reference proteome</keyword>
<accession>L0HIY6</accession>
<protein>
    <submittedName>
        <fullName evidence="2">Uncharacterized protein</fullName>
    </submittedName>
</protein>
<sequence length="64" mass="7150" precursor="true">MPAIIAVVALIAFLISLNFVILFIAQKEGLILATTIFCIALFIDLYTLVIAVHEYRADRRRASL</sequence>
<dbReference type="HOGENOM" id="CLU_2857090_0_0_2"/>
<proteinExistence type="predicted"/>
<evidence type="ECO:0000313" key="3">
    <source>
        <dbReference type="Proteomes" id="UP000010824"/>
    </source>
</evidence>
<reference evidence="3" key="1">
    <citation type="submission" date="2011-12" db="EMBL/GenBank/DDBJ databases">
        <title>Complete sequence of Methanoregula formicicum SMSP.</title>
        <authorList>
            <person name="Lucas S."/>
            <person name="Han J."/>
            <person name="Lapidus A."/>
            <person name="Cheng J.-F."/>
            <person name="Goodwin L."/>
            <person name="Pitluck S."/>
            <person name="Peters L."/>
            <person name="Ovchinnikova G."/>
            <person name="Teshima H."/>
            <person name="Detter J.C."/>
            <person name="Han C."/>
            <person name="Tapia R."/>
            <person name="Land M."/>
            <person name="Hauser L."/>
            <person name="Kyrpides N."/>
            <person name="Ivanova N."/>
            <person name="Pagani I."/>
            <person name="Imachi H."/>
            <person name="Tamaki H."/>
            <person name="Sekiguchi Y."/>
            <person name="Kamagata Y."/>
            <person name="Cadillo-Quiroz H."/>
            <person name="Zinder S."/>
            <person name="Liu W.-T."/>
            <person name="Woyke T."/>
        </authorList>
    </citation>
    <scope>NUCLEOTIDE SEQUENCE [LARGE SCALE GENOMIC DNA]</scope>
    <source>
        <strain evidence="3">DSM 22288 / NBRC 105244 / SMSP</strain>
    </source>
</reference>
<feature type="transmembrane region" description="Helical" evidence="1">
    <location>
        <begin position="7"/>
        <end position="25"/>
    </location>
</feature>
<reference evidence="2 3" key="2">
    <citation type="journal article" date="2014" name="Genome Announc.">
        <title>Complete Genome Sequence of Methanoregula formicica SMSPT, a Mesophilic Hydrogenotrophic Methanogen Isolated from a Methanogenic Upflow Anaerobic Sludge Blanket Reactor.</title>
        <authorList>
            <person name="Yamamoto K."/>
            <person name="Tamaki H."/>
            <person name="Cadillo-Quiroz H."/>
            <person name="Imachi H."/>
            <person name="Kyrpides N."/>
            <person name="Woyke T."/>
            <person name="Goodwin L."/>
            <person name="Zinder S.H."/>
            <person name="Kamagata Y."/>
            <person name="Liu W.T."/>
        </authorList>
    </citation>
    <scope>NUCLEOTIDE SEQUENCE [LARGE SCALE GENOMIC DNA]</scope>
    <source>
        <strain evidence="3">DSM 22288 / NBRC 105244 / SMSP</strain>
    </source>
</reference>
<feature type="transmembrane region" description="Helical" evidence="1">
    <location>
        <begin position="31"/>
        <end position="52"/>
    </location>
</feature>
<dbReference type="STRING" id="593750.Metfor_2746"/>
<keyword evidence="1" id="KW-1133">Transmembrane helix</keyword>
<dbReference type="KEGG" id="mfo:Metfor_2746"/>
<dbReference type="EMBL" id="CP003167">
    <property type="protein sequence ID" value="AGB03731.1"/>
    <property type="molecule type" value="Genomic_DNA"/>
</dbReference>
<keyword evidence="1" id="KW-0472">Membrane</keyword>
<organism evidence="2 3">
    <name type="scientific">Methanoregula formicica (strain DSM 22288 / NBRC 105244 / SMSP)</name>
    <dbReference type="NCBI Taxonomy" id="593750"/>
    <lineage>
        <taxon>Archaea</taxon>
        <taxon>Methanobacteriati</taxon>
        <taxon>Methanobacteriota</taxon>
        <taxon>Stenosarchaea group</taxon>
        <taxon>Methanomicrobia</taxon>
        <taxon>Methanomicrobiales</taxon>
        <taxon>Methanoregulaceae</taxon>
        <taxon>Methanoregula</taxon>
    </lineage>
</organism>